<dbReference type="RefSeq" id="WP_344969447.1">
    <property type="nucleotide sequence ID" value="NZ_BAABDD010000006.1"/>
</dbReference>
<proteinExistence type="predicted"/>
<dbReference type="Proteomes" id="UP001500908">
    <property type="component" value="Unassembled WGS sequence"/>
</dbReference>
<dbReference type="InterPro" id="IPR036291">
    <property type="entry name" value="NAD(P)-bd_dom_sf"/>
</dbReference>
<feature type="domain" description="NAD(P)-binding" evidence="1">
    <location>
        <begin position="7"/>
        <end position="113"/>
    </location>
</feature>
<dbReference type="PANTHER" id="PTHR12126">
    <property type="entry name" value="NADH-UBIQUINONE OXIDOREDUCTASE 39 KDA SUBUNIT-RELATED"/>
    <property type="match status" value="1"/>
</dbReference>
<dbReference type="InterPro" id="IPR051207">
    <property type="entry name" value="ComplexI_NDUFA9_subunit"/>
</dbReference>
<dbReference type="SUPFAM" id="SSF55961">
    <property type="entry name" value="Bet v1-like"/>
    <property type="match status" value="1"/>
</dbReference>
<dbReference type="InterPro" id="IPR021295">
    <property type="entry name" value="DUF2867"/>
</dbReference>
<sequence length="500" mass="55289">MRVLVIGATGYLGIRLVPELLREGHQVRCLTRSPEKLSGQPWRGEVEVVHADLDDHASLLTALDDMEVVYHLVPAPGEGRAHARLDRDRAHRLCEAAQDRRVARIVHVDDLASRRFGRSKLARHPRDAGATFLASPVPSTVLRADVILGCGSVSFEMLRYLAERQPALVAPRWMTGHVQPIAVGDVLETLLRAAHLPPEDNRASDIGGPARLSYAEMAVRFARLAGLAERVVLPVPLWLLTLSALWVALVTPLPVALARSLLRSLRHRARHGAEKAEPSPDALADGQRLGFDDAVRLALGHGRDNLGGGEAPAGWPRSPAARLPTDPAWTGGALYVDERARRVDTPPETLWRIIEGIGGERGWYTWPLAWSARGWTSRRVEERGRRHGRRDPVHLSAGDPLEQWRVETVEPGRLLRLRGEMRLPGLAWLELHVERDGDGHTSYRQRALFHPRGLGGQLYWWAARPLHGAVFGSAARTIAWTAESISVGQPSRPVATEYQP</sequence>
<dbReference type="Pfam" id="PF13460">
    <property type="entry name" value="NAD_binding_10"/>
    <property type="match status" value="1"/>
</dbReference>
<name>A0ABP7FIL9_9ACTN</name>
<organism evidence="2 3">
    <name type="scientific">Salinactinospora qingdaonensis</name>
    <dbReference type="NCBI Taxonomy" id="702744"/>
    <lineage>
        <taxon>Bacteria</taxon>
        <taxon>Bacillati</taxon>
        <taxon>Actinomycetota</taxon>
        <taxon>Actinomycetes</taxon>
        <taxon>Streptosporangiales</taxon>
        <taxon>Nocardiopsidaceae</taxon>
        <taxon>Salinactinospora</taxon>
    </lineage>
</organism>
<dbReference type="Gene3D" id="3.40.50.720">
    <property type="entry name" value="NAD(P)-binding Rossmann-like Domain"/>
    <property type="match status" value="1"/>
</dbReference>
<dbReference type="SUPFAM" id="SSF51735">
    <property type="entry name" value="NAD(P)-binding Rossmann-fold domains"/>
    <property type="match status" value="1"/>
</dbReference>
<dbReference type="InterPro" id="IPR016040">
    <property type="entry name" value="NAD(P)-bd_dom"/>
</dbReference>
<dbReference type="PANTHER" id="PTHR12126:SF11">
    <property type="entry name" value="NADH DEHYDROGENASE [UBIQUINONE] 1 ALPHA SUBCOMPLEX SUBUNIT 9, MITOCHONDRIAL"/>
    <property type="match status" value="1"/>
</dbReference>
<evidence type="ECO:0000313" key="3">
    <source>
        <dbReference type="Proteomes" id="UP001500908"/>
    </source>
</evidence>
<comment type="caution">
    <text evidence="2">The sequence shown here is derived from an EMBL/GenBank/DDBJ whole genome shotgun (WGS) entry which is preliminary data.</text>
</comment>
<keyword evidence="3" id="KW-1185">Reference proteome</keyword>
<evidence type="ECO:0000313" key="2">
    <source>
        <dbReference type="EMBL" id="GAA3738378.1"/>
    </source>
</evidence>
<accession>A0ABP7FIL9</accession>
<evidence type="ECO:0000259" key="1">
    <source>
        <dbReference type="Pfam" id="PF13460"/>
    </source>
</evidence>
<dbReference type="EMBL" id="BAABDD010000006">
    <property type="protein sequence ID" value="GAA3738378.1"/>
    <property type="molecule type" value="Genomic_DNA"/>
</dbReference>
<protein>
    <submittedName>
        <fullName evidence="2">SDR family oxidoreductase</fullName>
    </submittedName>
</protein>
<dbReference type="Pfam" id="PF11066">
    <property type="entry name" value="DUF2867"/>
    <property type="match status" value="1"/>
</dbReference>
<gene>
    <name evidence="2" type="ORF">GCM10022402_17850</name>
</gene>
<reference evidence="3" key="1">
    <citation type="journal article" date="2019" name="Int. J. Syst. Evol. Microbiol.">
        <title>The Global Catalogue of Microorganisms (GCM) 10K type strain sequencing project: providing services to taxonomists for standard genome sequencing and annotation.</title>
        <authorList>
            <consortium name="The Broad Institute Genomics Platform"/>
            <consortium name="The Broad Institute Genome Sequencing Center for Infectious Disease"/>
            <person name="Wu L."/>
            <person name="Ma J."/>
        </authorList>
    </citation>
    <scope>NUCLEOTIDE SEQUENCE [LARGE SCALE GENOMIC DNA]</scope>
    <source>
        <strain evidence="3">JCM 17137</strain>
    </source>
</reference>